<name>A0AAV0NLX9_9ROSI</name>
<reference evidence="1" key="1">
    <citation type="submission" date="2022-08" db="EMBL/GenBank/DDBJ databases">
        <authorList>
            <person name="Gutierrez-Valencia J."/>
        </authorList>
    </citation>
    <scope>NUCLEOTIDE SEQUENCE</scope>
</reference>
<keyword evidence="2" id="KW-1185">Reference proteome</keyword>
<evidence type="ECO:0008006" key="3">
    <source>
        <dbReference type="Google" id="ProtNLM"/>
    </source>
</evidence>
<dbReference type="AlphaFoldDB" id="A0AAV0NLX9"/>
<accession>A0AAV0NLX9</accession>
<protein>
    <recommendedName>
        <fullName evidence="3">Secreted protein</fullName>
    </recommendedName>
</protein>
<dbReference type="EMBL" id="CAMGYJ010000008">
    <property type="protein sequence ID" value="CAI0459526.1"/>
    <property type="molecule type" value="Genomic_DNA"/>
</dbReference>
<comment type="caution">
    <text evidence="1">The sequence shown here is derived from an EMBL/GenBank/DDBJ whole genome shotgun (WGS) entry which is preliminary data.</text>
</comment>
<evidence type="ECO:0000313" key="1">
    <source>
        <dbReference type="EMBL" id="CAI0459526.1"/>
    </source>
</evidence>
<organism evidence="1 2">
    <name type="scientific">Linum tenue</name>
    <dbReference type="NCBI Taxonomy" id="586396"/>
    <lineage>
        <taxon>Eukaryota</taxon>
        <taxon>Viridiplantae</taxon>
        <taxon>Streptophyta</taxon>
        <taxon>Embryophyta</taxon>
        <taxon>Tracheophyta</taxon>
        <taxon>Spermatophyta</taxon>
        <taxon>Magnoliopsida</taxon>
        <taxon>eudicotyledons</taxon>
        <taxon>Gunneridae</taxon>
        <taxon>Pentapetalae</taxon>
        <taxon>rosids</taxon>
        <taxon>fabids</taxon>
        <taxon>Malpighiales</taxon>
        <taxon>Linaceae</taxon>
        <taxon>Linum</taxon>
    </lineage>
</organism>
<sequence>MQMRMQVQVLKRKRSFLSWLISFFSAIFICGKTQIKEGRRSDNKIRKKEQKKMAMVMVVDETTSDDCCSCVSCIPKCTPSKRKANNKKVTLSE</sequence>
<gene>
    <name evidence="1" type="ORF">LITE_LOCUS34043</name>
</gene>
<evidence type="ECO:0000313" key="2">
    <source>
        <dbReference type="Proteomes" id="UP001154282"/>
    </source>
</evidence>
<proteinExistence type="predicted"/>
<dbReference type="Proteomes" id="UP001154282">
    <property type="component" value="Unassembled WGS sequence"/>
</dbReference>